<evidence type="ECO:0000256" key="1">
    <source>
        <dbReference type="ARBA" id="ARBA00007626"/>
    </source>
</evidence>
<dbReference type="InterPro" id="IPR033443">
    <property type="entry name" value="PROP1-like_PPR_dom"/>
</dbReference>
<keyword evidence="6" id="KW-1185">Reference proteome</keyword>
<dbReference type="EMBL" id="CM035421">
    <property type="protein sequence ID" value="KAH7387200.1"/>
    <property type="molecule type" value="Genomic_DNA"/>
</dbReference>
<dbReference type="Gene3D" id="1.25.40.10">
    <property type="entry name" value="Tetratricopeptide repeat domain"/>
    <property type="match status" value="2"/>
</dbReference>
<evidence type="ECO:0000256" key="3">
    <source>
        <dbReference type="PROSITE-ProRule" id="PRU00708"/>
    </source>
</evidence>
<organism evidence="5 6">
    <name type="scientific">Ceratopteris richardii</name>
    <name type="common">Triangle waterfern</name>
    <dbReference type="NCBI Taxonomy" id="49495"/>
    <lineage>
        <taxon>Eukaryota</taxon>
        <taxon>Viridiplantae</taxon>
        <taxon>Streptophyta</taxon>
        <taxon>Embryophyta</taxon>
        <taxon>Tracheophyta</taxon>
        <taxon>Polypodiopsida</taxon>
        <taxon>Polypodiidae</taxon>
        <taxon>Polypodiales</taxon>
        <taxon>Pteridineae</taxon>
        <taxon>Pteridaceae</taxon>
        <taxon>Parkerioideae</taxon>
        <taxon>Ceratopteris</taxon>
    </lineage>
</organism>
<dbReference type="PROSITE" id="PS51375">
    <property type="entry name" value="PPR"/>
    <property type="match status" value="6"/>
</dbReference>
<feature type="repeat" description="PPR" evidence="3">
    <location>
        <begin position="188"/>
        <end position="222"/>
    </location>
</feature>
<dbReference type="PANTHER" id="PTHR47447">
    <property type="entry name" value="OS03G0856100 PROTEIN"/>
    <property type="match status" value="1"/>
</dbReference>
<dbReference type="NCBIfam" id="TIGR00756">
    <property type="entry name" value="PPR"/>
    <property type="match status" value="4"/>
</dbReference>
<dbReference type="EMBL" id="CM035421">
    <property type="protein sequence ID" value="KAH7387201.1"/>
    <property type="molecule type" value="Genomic_DNA"/>
</dbReference>
<evidence type="ECO:0000256" key="2">
    <source>
        <dbReference type="ARBA" id="ARBA00022737"/>
    </source>
</evidence>
<dbReference type="InterPro" id="IPR011990">
    <property type="entry name" value="TPR-like_helical_dom_sf"/>
</dbReference>
<dbReference type="OrthoDB" id="185373at2759"/>
<feature type="repeat" description="PPR" evidence="3">
    <location>
        <begin position="562"/>
        <end position="596"/>
    </location>
</feature>
<reference evidence="5" key="1">
    <citation type="submission" date="2021-08" db="EMBL/GenBank/DDBJ databases">
        <title>WGS assembly of Ceratopteris richardii.</title>
        <authorList>
            <person name="Marchant D.B."/>
            <person name="Chen G."/>
            <person name="Jenkins J."/>
            <person name="Shu S."/>
            <person name="Leebens-Mack J."/>
            <person name="Grimwood J."/>
            <person name="Schmutz J."/>
            <person name="Soltis P."/>
            <person name="Soltis D."/>
            <person name="Chen Z.-H."/>
        </authorList>
    </citation>
    <scope>NUCLEOTIDE SEQUENCE</scope>
    <source>
        <strain evidence="5">Whitten #5841</strain>
        <tissue evidence="5">Leaf</tissue>
    </source>
</reference>
<protein>
    <recommendedName>
        <fullName evidence="4">PROP1-like PPR domain-containing protein</fullName>
    </recommendedName>
</protein>
<dbReference type="Pfam" id="PF17177">
    <property type="entry name" value="PPR_long"/>
    <property type="match status" value="1"/>
</dbReference>
<feature type="repeat" description="PPR" evidence="3">
    <location>
        <begin position="527"/>
        <end position="561"/>
    </location>
</feature>
<dbReference type="Pfam" id="PF01535">
    <property type="entry name" value="PPR"/>
    <property type="match status" value="3"/>
</dbReference>
<sequence length="729" mass="82098">MATALLQRLVGRKATGRYSWRTISIADDRSSSHDTWDASWKKQDLSCVVQFSKHVLFKTPLCRRLCSCAYHSCSQLYSHSADRYSREIIKCHTFVRNDHGNRGFSSAVDMQPSSVESVNTNLQKCITITKVCEILETPQWSEEIEKCLCDLNISFTSEMVVSIVRAVSLPTSSLSFFRWLNLNNFKHDISTYGAMLDILGKGGYVDDMKMLVSTMCEGGLMPDSNIYDQVIQWCVHHNDANGASSFLEKLKEDGFTYSASTYRSILALHMKEEKFEDAVSIYLQMFEESVIPSSETLTLLTRSLLEAGKLDYADKVYSLLPSLKMNPSPTMFAYLMSAYARVGNQERLMSLGKEMRNVYGRPGAVFLIALNSLQKEGKSVEADSFAKVVWPEICVEERNAMVERMDNALKLQSGDEILLQDDSEHLVCVGGNARVALLEIARLLESEGLNVLHQMNLHWTADMVYRTLMLLKNADLAWEFLKWVKSAPEYMNGIKNDVLVLRLLIKNGNFTGMKELLSEMKSRGALTLDTFNSLIKDCAMVKNARAAMWIYNHINESGLIPDEQTFSLLVQAFARGRNPDKASDLCYVMQDVGLKPDVETYTSVVHSLALQGRSDDAWSVYQRMLAVGLKPNVNTYTALLNMMNMTGDTGFGIKLFKEMNDNGVSPTEATLGIMTRIFEAAGNHEESQRLKVQLKFLSSKQSEASLQHIYEILLEGLVEQERSPSLLSF</sequence>
<dbReference type="InterPro" id="IPR002885">
    <property type="entry name" value="PPR_rpt"/>
</dbReference>
<evidence type="ECO:0000259" key="4">
    <source>
        <dbReference type="Pfam" id="PF17177"/>
    </source>
</evidence>
<dbReference type="Proteomes" id="UP000825935">
    <property type="component" value="Chromosome 16"/>
</dbReference>
<evidence type="ECO:0000313" key="6">
    <source>
        <dbReference type="Proteomes" id="UP000825935"/>
    </source>
</evidence>
<proteinExistence type="inferred from homology"/>
<feature type="repeat" description="PPR" evidence="3">
    <location>
        <begin position="597"/>
        <end position="631"/>
    </location>
</feature>
<gene>
    <name evidence="5" type="ORF">KP509_16G010400</name>
</gene>
<name>A0A8T2SXG7_CERRI</name>
<feature type="domain" description="PROP1-like PPR" evidence="4">
    <location>
        <begin position="530"/>
        <end position="648"/>
    </location>
</feature>
<dbReference type="AlphaFoldDB" id="A0A8T2SXG7"/>
<dbReference type="OMA" id="LEHINME"/>
<evidence type="ECO:0000313" key="5">
    <source>
        <dbReference type="EMBL" id="KAH7387200.1"/>
    </source>
</evidence>
<feature type="repeat" description="PPR" evidence="3">
    <location>
        <begin position="258"/>
        <end position="292"/>
    </location>
</feature>
<feature type="repeat" description="PPR" evidence="3">
    <location>
        <begin position="632"/>
        <end position="666"/>
    </location>
</feature>
<comment type="caution">
    <text evidence="5">The sequence shown here is derived from an EMBL/GenBank/DDBJ whole genome shotgun (WGS) entry which is preliminary data.</text>
</comment>
<comment type="similarity">
    <text evidence="1">Belongs to the PPR family. P subfamily.</text>
</comment>
<dbReference type="EMBL" id="CM035421">
    <property type="protein sequence ID" value="KAH7387199.1"/>
    <property type="molecule type" value="Genomic_DNA"/>
</dbReference>
<keyword evidence="2" id="KW-0677">Repeat</keyword>
<dbReference type="PANTHER" id="PTHR47447:SF21">
    <property type="entry name" value="PENTACOTRIPEPTIDE-REPEAT REGION OF PRORP DOMAIN-CONTAINING PROTEIN"/>
    <property type="match status" value="1"/>
</dbReference>
<accession>A0A8T2SXG7</accession>